<sequence length="95" mass="11181">MSLHHLTFLIILLFITLNLSANSPEAKELFNKAECMSCHESIDFSHKKDKVNSFKKLHTSVEACVINNEVEWFDDETLDVTEYLNKKYYFFKSKE</sequence>
<proteinExistence type="predicted"/>
<reference evidence="1" key="1">
    <citation type="submission" date="2019-11" db="EMBL/GenBank/DDBJ databases">
        <authorList>
            <person name="Kojima H."/>
        </authorList>
    </citation>
    <scope>NUCLEOTIDE SEQUENCE</scope>
    <source>
        <strain evidence="1">H1576</strain>
    </source>
</reference>
<dbReference type="RefSeq" id="WP_207560899.1">
    <property type="nucleotide sequence ID" value="NZ_CP046072.1"/>
</dbReference>
<accession>A0A975GD97</accession>
<evidence type="ECO:0000313" key="1">
    <source>
        <dbReference type="EMBL" id="QSZ42084.1"/>
    </source>
</evidence>
<evidence type="ECO:0000313" key="2">
    <source>
        <dbReference type="Proteomes" id="UP000671852"/>
    </source>
</evidence>
<reference evidence="1" key="2">
    <citation type="submission" date="2021-04" db="EMBL/GenBank/DDBJ databases">
        <title>Isolation and characterization of a novel species of the genus Sulfurimonas.</title>
        <authorList>
            <person name="Fukui M."/>
        </authorList>
    </citation>
    <scope>NUCLEOTIDE SEQUENCE</scope>
    <source>
        <strain evidence="1">H1576</strain>
    </source>
</reference>
<organism evidence="1 2">
    <name type="scientific">Sulfurimonas aquatica</name>
    <dbReference type="NCBI Taxonomy" id="2672570"/>
    <lineage>
        <taxon>Bacteria</taxon>
        <taxon>Pseudomonadati</taxon>
        <taxon>Campylobacterota</taxon>
        <taxon>Epsilonproteobacteria</taxon>
        <taxon>Campylobacterales</taxon>
        <taxon>Sulfurimonadaceae</taxon>
        <taxon>Sulfurimonas</taxon>
    </lineage>
</organism>
<name>A0A975GD97_9BACT</name>
<dbReference type="EMBL" id="CP046072">
    <property type="protein sequence ID" value="QSZ42084.1"/>
    <property type="molecule type" value="Genomic_DNA"/>
</dbReference>
<evidence type="ECO:0008006" key="3">
    <source>
        <dbReference type="Google" id="ProtNLM"/>
    </source>
</evidence>
<dbReference type="KEGG" id="saqt:GJV85_08155"/>
<gene>
    <name evidence="1" type="ORF">GJV85_08155</name>
</gene>
<dbReference type="AlphaFoldDB" id="A0A975GD97"/>
<dbReference type="Proteomes" id="UP000671852">
    <property type="component" value="Chromosome"/>
</dbReference>
<keyword evidence="2" id="KW-1185">Reference proteome</keyword>
<protein>
    <recommendedName>
        <fullName evidence="3">Cytochrome c</fullName>
    </recommendedName>
</protein>